<dbReference type="GO" id="GO:0006310">
    <property type="term" value="P:DNA recombination"/>
    <property type="evidence" value="ECO:0007669"/>
    <property type="project" value="InterPro"/>
</dbReference>
<gene>
    <name evidence="7" type="primary">ligD</name>
    <name evidence="7" type="ORF">HC248_00554</name>
</gene>
<reference evidence="7 8" key="1">
    <citation type="submission" date="2020-04" db="EMBL/GenBank/DDBJ databases">
        <title>Complete genome of a Psychrophilic, Marine, Gas Vacuolate Bacterium Polaromonas vacuolata KCTC 22033T.</title>
        <authorList>
            <person name="Hwang K."/>
            <person name="Kim K.M."/>
        </authorList>
    </citation>
    <scope>NUCLEOTIDE SEQUENCE [LARGE SCALE GENOMIC DNA]</scope>
    <source>
        <strain evidence="7 8">KCTC 22033</strain>
    </source>
</reference>
<dbReference type="AlphaFoldDB" id="A0A6H2H703"/>
<dbReference type="InterPro" id="IPR012340">
    <property type="entry name" value="NA-bd_OB-fold"/>
</dbReference>
<comment type="catalytic activity">
    <reaction evidence="4">
        <text>ATP + (deoxyribonucleotide)n-3'-hydroxyl + 5'-phospho-(deoxyribonucleotide)m = (deoxyribonucleotide)n+m + AMP + diphosphate.</text>
        <dbReference type="EC" id="6.5.1.1"/>
    </reaction>
</comment>
<dbReference type="Gene3D" id="1.10.3260.10">
    <property type="entry name" value="DNA ligase, ATP-dependent, N-terminal domain"/>
    <property type="match status" value="1"/>
</dbReference>
<protein>
    <submittedName>
        <fullName evidence="7">Multifunctional non-homologous end joining DNA repair protein LigD</fullName>
    </submittedName>
</protein>
<dbReference type="KEGG" id="pvac:HC248_00554"/>
<dbReference type="EMBL" id="CP051461">
    <property type="protein sequence ID" value="QJC55276.1"/>
    <property type="molecule type" value="Genomic_DNA"/>
</dbReference>
<dbReference type="Proteomes" id="UP000502041">
    <property type="component" value="Chromosome"/>
</dbReference>
<evidence type="ECO:0000256" key="2">
    <source>
        <dbReference type="ARBA" id="ARBA00022741"/>
    </source>
</evidence>
<dbReference type="Pfam" id="PF04675">
    <property type="entry name" value="DNA_ligase_A_N"/>
    <property type="match status" value="1"/>
</dbReference>
<dbReference type="InterPro" id="IPR036599">
    <property type="entry name" value="DNA_ligase_N_sf"/>
</dbReference>
<name>A0A6H2H703_9BURK</name>
<dbReference type="GO" id="GO:0003677">
    <property type="term" value="F:DNA binding"/>
    <property type="evidence" value="ECO:0007669"/>
    <property type="project" value="InterPro"/>
</dbReference>
<evidence type="ECO:0000256" key="4">
    <source>
        <dbReference type="ARBA" id="ARBA00034003"/>
    </source>
</evidence>
<evidence type="ECO:0000256" key="3">
    <source>
        <dbReference type="ARBA" id="ARBA00022840"/>
    </source>
</evidence>
<evidence type="ECO:0000259" key="5">
    <source>
        <dbReference type="Pfam" id="PF01068"/>
    </source>
</evidence>
<keyword evidence="2" id="KW-0547">Nucleotide-binding</keyword>
<dbReference type="GO" id="GO:0006281">
    <property type="term" value="P:DNA repair"/>
    <property type="evidence" value="ECO:0007669"/>
    <property type="project" value="InterPro"/>
</dbReference>
<keyword evidence="3" id="KW-0067">ATP-binding</keyword>
<dbReference type="GO" id="GO:0005524">
    <property type="term" value="F:ATP binding"/>
    <property type="evidence" value="ECO:0007669"/>
    <property type="project" value="UniProtKB-KW"/>
</dbReference>
<dbReference type="SUPFAM" id="SSF56091">
    <property type="entry name" value="DNA ligase/mRNA capping enzyme, catalytic domain"/>
    <property type="match status" value="1"/>
</dbReference>
<evidence type="ECO:0000313" key="8">
    <source>
        <dbReference type="Proteomes" id="UP000502041"/>
    </source>
</evidence>
<feature type="domain" description="DNA ligase ATP-dependent N-terminal" evidence="6">
    <location>
        <begin position="2"/>
        <end position="90"/>
    </location>
</feature>
<keyword evidence="1" id="KW-0436">Ligase</keyword>
<accession>A0A6H2H703</accession>
<dbReference type="Pfam" id="PF01068">
    <property type="entry name" value="DNA_ligase_A_M"/>
    <property type="match status" value="1"/>
</dbReference>
<dbReference type="Gene3D" id="2.40.50.140">
    <property type="entry name" value="Nucleic acid-binding proteins"/>
    <property type="match status" value="1"/>
</dbReference>
<evidence type="ECO:0000259" key="6">
    <source>
        <dbReference type="Pfam" id="PF04675"/>
    </source>
</evidence>
<dbReference type="InterPro" id="IPR012308">
    <property type="entry name" value="DNA_ligase_ATP-dep_N"/>
</dbReference>
<organism evidence="7 8">
    <name type="scientific">Polaromonas vacuolata</name>
    <dbReference type="NCBI Taxonomy" id="37448"/>
    <lineage>
        <taxon>Bacteria</taxon>
        <taxon>Pseudomonadati</taxon>
        <taxon>Pseudomonadota</taxon>
        <taxon>Betaproteobacteria</taxon>
        <taxon>Burkholderiales</taxon>
        <taxon>Comamonadaceae</taxon>
        <taxon>Polaromonas</taxon>
    </lineage>
</organism>
<dbReference type="InterPro" id="IPR012310">
    <property type="entry name" value="DNA_ligase_ATP-dep_cent"/>
</dbReference>
<keyword evidence="8" id="KW-1185">Reference proteome</keyword>
<evidence type="ECO:0000256" key="1">
    <source>
        <dbReference type="ARBA" id="ARBA00022598"/>
    </source>
</evidence>
<sequence length="607" mass="65219">MKLFARLCEALESPASSAKQAALADYFAAAEPADAAWAVYLLTGGKLGKLVDLKLLRALACQQAGIADWLFETCYQSVGDLAETIALILPTTAFSSELADAGLAFWIQARLLPLRGLPDADAASRLAKDWQALDVQGRWLLLKLASGGFRCAASILAVQHALAAQHGLDPALIAQRMPAYRQAKSLPTAAAYLELVALPASVQNPVHAGQPYPFATSHSLPIAQAVLAPQLDLSFEPDLGLAQLGPVSDWQAEWQYAGLRGQLVKRGGQVWLWSTGAALVSQHFPEIIALAHCLPDGTVLDGEILAWSATQDKPASRLLLRQRMGRKTRGKISAEPEMVFMAFDLLEVAGRDWRQQSQQSRRQQLEQLLVGTAMRVSKVLPAHDWAGLDAMRCAIRGRPQNQEEGEKSGEDALLGVNGVNGVVGVTGLILKNKHMAYATESWWQWQAPAMCINGVLVYAQASQASQSGVGCDYSFAVWSRAPRDSAEVQSVLDAITQGQALTGPNALQLLTFTKVNTGLSATGFKQLERLIRQTTVAKFGPVRSLRPSLVCELAFDSIDASARHKSGVVLEGARLLRMRPELALSQAGLSSGLTALLEASVSLSKVP</sequence>
<evidence type="ECO:0000313" key="7">
    <source>
        <dbReference type="EMBL" id="QJC55276.1"/>
    </source>
</evidence>
<feature type="domain" description="ATP-dependent DNA ligase family profile" evidence="5">
    <location>
        <begin position="249"/>
        <end position="376"/>
    </location>
</feature>
<dbReference type="SUPFAM" id="SSF50249">
    <property type="entry name" value="Nucleic acid-binding proteins"/>
    <property type="match status" value="1"/>
</dbReference>
<dbReference type="RefSeq" id="WP_168921166.1">
    <property type="nucleotide sequence ID" value="NZ_CP051461.1"/>
</dbReference>
<dbReference type="GO" id="GO:0003910">
    <property type="term" value="F:DNA ligase (ATP) activity"/>
    <property type="evidence" value="ECO:0007669"/>
    <property type="project" value="UniProtKB-EC"/>
</dbReference>
<dbReference type="Gene3D" id="3.30.470.30">
    <property type="entry name" value="DNA ligase/mRNA capping enzyme"/>
    <property type="match status" value="1"/>
</dbReference>
<proteinExistence type="predicted"/>